<reference evidence="15" key="1">
    <citation type="submission" date="2020-11" db="EMBL/GenBank/DDBJ databases">
        <authorList>
            <person name="Tran Van P."/>
        </authorList>
    </citation>
    <scope>NUCLEOTIDE SEQUENCE</scope>
</reference>
<dbReference type="EC" id="2.7.12.2" evidence="7"/>
<comment type="similarity">
    <text evidence="6">Belongs to the protein kinase superfamily. STE Ser/Thr protein kinase family. MAP kinase kinase subfamily.</text>
</comment>
<dbReference type="FunFam" id="1.10.510.10:FF:000432">
    <property type="entry name" value="mitogen-activated protein kinase kinase 3"/>
    <property type="match status" value="1"/>
</dbReference>
<dbReference type="GO" id="GO:0005524">
    <property type="term" value="F:ATP binding"/>
    <property type="evidence" value="ECO:0007669"/>
    <property type="project" value="UniProtKB-UniRule"/>
</dbReference>
<name>A0A7R9QV97_9ACAR</name>
<comment type="catalytic activity">
    <reaction evidence="10">
        <text>L-tyrosyl-[protein] + ATP = O-phospho-L-tyrosyl-[protein] + ADP + H(+)</text>
        <dbReference type="Rhea" id="RHEA:10596"/>
        <dbReference type="Rhea" id="RHEA-COMP:10136"/>
        <dbReference type="Rhea" id="RHEA-COMP:20101"/>
        <dbReference type="ChEBI" id="CHEBI:15378"/>
        <dbReference type="ChEBI" id="CHEBI:30616"/>
        <dbReference type="ChEBI" id="CHEBI:46858"/>
        <dbReference type="ChEBI" id="CHEBI:61978"/>
        <dbReference type="ChEBI" id="CHEBI:456216"/>
        <dbReference type="EC" id="2.7.12.2"/>
    </reaction>
</comment>
<sequence length="326" mass="36924">MSQPSGRSRRPPRLPQFNIPVESTPPPMPPPDNLDIRTTIQIGDQTIDIDADNLETVVELGRGAYGIVEKVKHKSTGLEMAVKGDLWLFMEIMDASLDKFYRLAYSRADTSSAENAIPEDILGKIASCIVKALKYLHEMKIIHRDVKPSNILISRNGDVKLCDFAIHRDVKPSNILISRNGDVKLCDFGISGHLVNSIAQTFEAGCKPYMAPERINPDPKRKGYDIRSDVWSLGISMLEIAIGKFPFPESKSLFEQLKRVCHDDPPRLPLNRFSKDFEDFIDKCLQRDYEKRPYYSHLLTYPFITQNESNDISSFVTKILPPVEST</sequence>
<evidence type="ECO:0000256" key="3">
    <source>
        <dbReference type="ARBA" id="ARBA00022741"/>
    </source>
</evidence>
<dbReference type="PROSITE" id="PS00107">
    <property type="entry name" value="PROTEIN_KINASE_ATP"/>
    <property type="match status" value="1"/>
</dbReference>
<dbReference type="InterPro" id="IPR008271">
    <property type="entry name" value="Ser/Thr_kinase_AS"/>
</dbReference>
<dbReference type="AlphaFoldDB" id="A0A7R9QV97"/>
<dbReference type="Proteomes" id="UP000728032">
    <property type="component" value="Unassembled WGS sequence"/>
</dbReference>
<dbReference type="PANTHER" id="PTHR48013:SF11">
    <property type="entry name" value="LICORNE"/>
    <property type="match status" value="1"/>
</dbReference>
<evidence type="ECO:0000256" key="2">
    <source>
        <dbReference type="ARBA" id="ARBA00022679"/>
    </source>
</evidence>
<feature type="domain" description="Protein kinase" evidence="14">
    <location>
        <begin position="1"/>
        <end position="304"/>
    </location>
</feature>
<dbReference type="PANTHER" id="PTHR48013">
    <property type="entry name" value="DUAL SPECIFICITY MITOGEN-ACTIVATED PROTEIN KINASE KINASE 5-RELATED"/>
    <property type="match status" value="1"/>
</dbReference>
<comment type="catalytic activity">
    <reaction evidence="8">
        <text>L-seryl-[protein] + ATP = O-phospho-L-seryl-[protein] + ADP + H(+)</text>
        <dbReference type="Rhea" id="RHEA:17989"/>
        <dbReference type="Rhea" id="RHEA-COMP:9863"/>
        <dbReference type="Rhea" id="RHEA-COMP:11604"/>
        <dbReference type="ChEBI" id="CHEBI:15378"/>
        <dbReference type="ChEBI" id="CHEBI:29999"/>
        <dbReference type="ChEBI" id="CHEBI:30616"/>
        <dbReference type="ChEBI" id="CHEBI:83421"/>
        <dbReference type="ChEBI" id="CHEBI:456216"/>
        <dbReference type="EC" id="2.7.12.2"/>
    </reaction>
</comment>
<protein>
    <recommendedName>
        <fullName evidence="7">mitogen-activated protein kinase kinase</fullName>
        <ecNumber evidence="7">2.7.12.2</ecNumber>
    </recommendedName>
</protein>
<keyword evidence="2" id="KW-0808">Transferase</keyword>
<dbReference type="Pfam" id="PF00069">
    <property type="entry name" value="Pkinase"/>
    <property type="match status" value="2"/>
</dbReference>
<organism evidence="15">
    <name type="scientific">Oppiella nova</name>
    <dbReference type="NCBI Taxonomy" id="334625"/>
    <lineage>
        <taxon>Eukaryota</taxon>
        <taxon>Metazoa</taxon>
        <taxon>Ecdysozoa</taxon>
        <taxon>Arthropoda</taxon>
        <taxon>Chelicerata</taxon>
        <taxon>Arachnida</taxon>
        <taxon>Acari</taxon>
        <taxon>Acariformes</taxon>
        <taxon>Sarcoptiformes</taxon>
        <taxon>Oribatida</taxon>
        <taxon>Brachypylina</taxon>
        <taxon>Oppioidea</taxon>
        <taxon>Oppiidae</taxon>
        <taxon>Oppiella</taxon>
    </lineage>
</organism>
<comment type="catalytic activity">
    <reaction evidence="9">
        <text>L-threonyl-[protein] + ATP = O-phospho-L-threonyl-[protein] + ADP + H(+)</text>
        <dbReference type="Rhea" id="RHEA:46608"/>
        <dbReference type="Rhea" id="RHEA-COMP:11060"/>
        <dbReference type="Rhea" id="RHEA-COMP:11605"/>
        <dbReference type="ChEBI" id="CHEBI:15378"/>
        <dbReference type="ChEBI" id="CHEBI:30013"/>
        <dbReference type="ChEBI" id="CHEBI:30616"/>
        <dbReference type="ChEBI" id="CHEBI:61977"/>
        <dbReference type="ChEBI" id="CHEBI:456216"/>
        <dbReference type="EC" id="2.7.12.2"/>
    </reaction>
</comment>
<evidence type="ECO:0000259" key="14">
    <source>
        <dbReference type="PROSITE" id="PS50011"/>
    </source>
</evidence>
<dbReference type="PROSITE" id="PS00108">
    <property type="entry name" value="PROTEIN_KINASE_ST"/>
    <property type="match status" value="1"/>
</dbReference>
<evidence type="ECO:0000256" key="10">
    <source>
        <dbReference type="ARBA" id="ARBA00051693"/>
    </source>
</evidence>
<dbReference type="InterPro" id="IPR000719">
    <property type="entry name" value="Prot_kinase_dom"/>
</dbReference>
<evidence type="ECO:0000256" key="5">
    <source>
        <dbReference type="ARBA" id="ARBA00022840"/>
    </source>
</evidence>
<keyword evidence="3 11" id="KW-0547">Nucleotide-binding</keyword>
<feature type="region of interest" description="Disordered" evidence="13">
    <location>
        <begin position="1"/>
        <end position="31"/>
    </location>
</feature>
<gene>
    <name evidence="15" type="ORF">ONB1V03_LOCUS14704</name>
</gene>
<dbReference type="EMBL" id="OC929102">
    <property type="protein sequence ID" value="CAD7658079.1"/>
    <property type="molecule type" value="Genomic_DNA"/>
</dbReference>
<dbReference type="InterPro" id="IPR011009">
    <property type="entry name" value="Kinase-like_dom_sf"/>
</dbReference>
<dbReference type="SUPFAM" id="SSF56112">
    <property type="entry name" value="Protein kinase-like (PK-like)"/>
    <property type="match status" value="2"/>
</dbReference>
<dbReference type="GO" id="GO:0004674">
    <property type="term" value="F:protein serine/threonine kinase activity"/>
    <property type="evidence" value="ECO:0007669"/>
    <property type="project" value="UniProtKB-KW"/>
</dbReference>
<evidence type="ECO:0000256" key="12">
    <source>
        <dbReference type="RuleBase" id="RU000304"/>
    </source>
</evidence>
<evidence type="ECO:0000256" key="9">
    <source>
        <dbReference type="ARBA" id="ARBA00049299"/>
    </source>
</evidence>
<dbReference type="SMART" id="SM00220">
    <property type="entry name" value="S_TKc"/>
    <property type="match status" value="1"/>
</dbReference>
<keyword evidence="5 11" id="KW-0067">ATP-binding</keyword>
<accession>A0A7R9QV97</accession>
<dbReference type="Gene3D" id="1.10.510.10">
    <property type="entry name" value="Transferase(Phosphotransferase) domain 1"/>
    <property type="match status" value="2"/>
</dbReference>
<evidence type="ECO:0000313" key="15">
    <source>
        <dbReference type="EMBL" id="CAD7658079.1"/>
    </source>
</evidence>
<keyword evidence="1 12" id="KW-0723">Serine/threonine-protein kinase</keyword>
<dbReference type="InterPro" id="IPR017441">
    <property type="entry name" value="Protein_kinase_ATP_BS"/>
</dbReference>
<dbReference type="OrthoDB" id="10252354at2759"/>
<evidence type="ECO:0000256" key="4">
    <source>
        <dbReference type="ARBA" id="ARBA00022777"/>
    </source>
</evidence>
<keyword evidence="16" id="KW-1185">Reference proteome</keyword>
<dbReference type="EMBL" id="CAJPVJ010014277">
    <property type="protein sequence ID" value="CAG2175265.1"/>
    <property type="molecule type" value="Genomic_DNA"/>
</dbReference>
<evidence type="ECO:0000256" key="13">
    <source>
        <dbReference type="SAM" id="MobiDB-lite"/>
    </source>
</evidence>
<keyword evidence="4" id="KW-0418">Kinase</keyword>
<dbReference type="PROSITE" id="PS50011">
    <property type="entry name" value="PROTEIN_KINASE_DOM"/>
    <property type="match status" value="1"/>
</dbReference>
<evidence type="ECO:0000256" key="8">
    <source>
        <dbReference type="ARBA" id="ARBA00049014"/>
    </source>
</evidence>
<evidence type="ECO:0000256" key="7">
    <source>
        <dbReference type="ARBA" id="ARBA00038999"/>
    </source>
</evidence>
<evidence type="ECO:0000256" key="6">
    <source>
        <dbReference type="ARBA" id="ARBA00038035"/>
    </source>
</evidence>
<evidence type="ECO:0000313" key="16">
    <source>
        <dbReference type="Proteomes" id="UP000728032"/>
    </source>
</evidence>
<dbReference type="GO" id="GO:0004708">
    <property type="term" value="F:MAP kinase kinase activity"/>
    <property type="evidence" value="ECO:0007669"/>
    <property type="project" value="UniProtKB-EC"/>
</dbReference>
<proteinExistence type="inferred from homology"/>
<dbReference type="Gene3D" id="3.30.200.20">
    <property type="entry name" value="Phosphorylase Kinase, domain 1"/>
    <property type="match status" value="1"/>
</dbReference>
<evidence type="ECO:0000256" key="11">
    <source>
        <dbReference type="PROSITE-ProRule" id="PRU10141"/>
    </source>
</evidence>
<evidence type="ECO:0000256" key="1">
    <source>
        <dbReference type="ARBA" id="ARBA00022527"/>
    </source>
</evidence>
<feature type="binding site" evidence="11">
    <location>
        <position position="83"/>
    </location>
    <ligand>
        <name>ATP</name>
        <dbReference type="ChEBI" id="CHEBI:30616"/>
    </ligand>
</feature>